<dbReference type="GO" id="GO:0005315">
    <property type="term" value="F:phosphate transmembrane transporter activity"/>
    <property type="evidence" value="ECO:0007669"/>
    <property type="project" value="UniProtKB-ARBA"/>
</dbReference>
<feature type="compositionally biased region" description="Polar residues" evidence="10">
    <location>
        <begin position="18"/>
        <end position="28"/>
    </location>
</feature>
<comment type="similarity">
    <text evidence="9">Belongs to the major facilitator superfamily. Sodium/anion cotransporter (TC 2.A.1.14) family.</text>
</comment>
<dbReference type="InterPro" id="IPR020846">
    <property type="entry name" value="MFS_dom"/>
</dbReference>
<dbReference type="Gene3D" id="1.20.1250.20">
    <property type="entry name" value="MFS general substrate transporter like domains"/>
    <property type="match status" value="2"/>
</dbReference>
<feature type="transmembrane region" description="Helical" evidence="11">
    <location>
        <begin position="344"/>
        <end position="368"/>
    </location>
</feature>
<dbReference type="EMBL" id="BNJQ01000042">
    <property type="protein sequence ID" value="GHP12503.1"/>
    <property type="molecule type" value="Genomic_DNA"/>
</dbReference>
<dbReference type="OrthoDB" id="2250022at2759"/>
<feature type="compositionally biased region" description="Low complexity" evidence="10">
    <location>
        <begin position="75"/>
        <end position="84"/>
    </location>
</feature>
<accession>A0A830I0B3</accession>
<evidence type="ECO:0000259" key="12">
    <source>
        <dbReference type="PROSITE" id="PS50850"/>
    </source>
</evidence>
<dbReference type="CDD" id="cd17380">
    <property type="entry name" value="MFS_SLC17A9_like"/>
    <property type="match status" value="1"/>
</dbReference>
<feature type="domain" description="Major facilitator superfamily (MFS) profile" evidence="12">
    <location>
        <begin position="253"/>
        <end position="652"/>
    </location>
</feature>
<proteinExistence type="inferred from homology"/>
<name>A0A830I0B3_9CHLO</name>
<feature type="region of interest" description="Disordered" evidence="10">
    <location>
        <begin position="204"/>
        <end position="223"/>
    </location>
</feature>
<protein>
    <recommendedName>
        <fullName evidence="12">Major facilitator superfamily (MFS) profile domain-containing protein</fullName>
    </recommendedName>
</protein>
<feature type="transmembrane region" description="Helical" evidence="11">
    <location>
        <begin position="380"/>
        <end position="401"/>
    </location>
</feature>
<feature type="transmembrane region" description="Helical" evidence="11">
    <location>
        <begin position="291"/>
        <end position="311"/>
    </location>
</feature>
<evidence type="ECO:0000256" key="6">
    <source>
        <dbReference type="ARBA" id="ARBA00022946"/>
    </source>
</evidence>
<evidence type="ECO:0000256" key="10">
    <source>
        <dbReference type="SAM" id="MobiDB-lite"/>
    </source>
</evidence>
<dbReference type="Proteomes" id="UP000660262">
    <property type="component" value="Unassembled WGS sequence"/>
</dbReference>
<reference evidence="13" key="1">
    <citation type="submission" date="2020-10" db="EMBL/GenBank/DDBJ databases">
        <title>Unveiling of a novel bifunctional photoreceptor, Dualchrome1, isolated from a cosmopolitan green alga.</title>
        <authorList>
            <person name="Suzuki S."/>
            <person name="Kawachi M."/>
        </authorList>
    </citation>
    <scope>NUCLEOTIDE SEQUENCE</scope>
    <source>
        <strain evidence="13">NIES 2893</strain>
    </source>
</reference>
<evidence type="ECO:0000256" key="8">
    <source>
        <dbReference type="ARBA" id="ARBA00023136"/>
    </source>
</evidence>
<feature type="transmembrane region" description="Helical" evidence="11">
    <location>
        <begin position="502"/>
        <end position="523"/>
    </location>
</feature>
<dbReference type="PANTHER" id="PTHR11662:SF446">
    <property type="entry name" value="SODIUM-DEPENDENT PHOSPHATE TRANSPORT PROTEIN 1, CHLOROPLASTIC"/>
    <property type="match status" value="1"/>
</dbReference>
<comment type="caution">
    <text evidence="13">The sequence shown here is derived from an EMBL/GenBank/DDBJ whole genome shotgun (WGS) entry which is preliminary data.</text>
</comment>
<keyword evidence="7 11" id="KW-1133">Transmembrane helix</keyword>
<feature type="compositionally biased region" description="Basic residues" evidence="10">
    <location>
        <begin position="64"/>
        <end position="73"/>
    </location>
</feature>
<comment type="subcellular location">
    <subcellularLocation>
        <location evidence="1">Membrane</location>
        <topology evidence="1">Multi-pass membrane protein</topology>
    </subcellularLocation>
    <subcellularLocation>
        <location evidence="2">Plastid</location>
        <location evidence="2">Chloroplast</location>
    </subcellularLocation>
</comment>
<feature type="compositionally biased region" description="Basic residues" evidence="10">
    <location>
        <begin position="204"/>
        <end position="214"/>
    </location>
</feature>
<dbReference type="InterPro" id="IPR036259">
    <property type="entry name" value="MFS_trans_sf"/>
</dbReference>
<dbReference type="GO" id="GO:0042170">
    <property type="term" value="C:plastid membrane"/>
    <property type="evidence" value="ECO:0007669"/>
    <property type="project" value="UniProtKB-ARBA"/>
</dbReference>
<evidence type="ECO:0000256" key="4">
    <source>
        <dbReference type="ARBA" id="ARBA00022640"/>
    </source>
</evidence>
<dbReference type="PANTHER" id="PTHR11662">
    <property type="entry name" value="SOLUTE CARRIER FAMILY 17"/>
    <property type="match status" value="1"/>
</dbReference>
<dbReference type="InterPro" id="IPR011701">
    <property type="entry name" value="MFS"/>
</dbReference>
<feature type="transmembrane region" description="Helical" evidence="11">
    <location>
        <begin position="535"/>
        <end position="556"/>
    </location>
</feature>
<feature type="transmembrane region" description="Helical" evidence="11">
    <location>
        <begin position="625"/>
        <end position="644"/>
    </location>
</feature>
<dbReference type="FunFam" id="1.20.1250.20:FF:000086">
    <property type="entry name" value="ascorbate transporter, chloroplastic isoform X2"/>
    <property type="match status" value="1"/>
</dbReference>
<organism evidence="13 14">
    <name type="scientific">Pycnococcus provasolii</name>
    <dbReference type="NCBI Taxonomy" id="41880"/>
    <lineage>
        <taxon>Eukaryota</taxon>
        <taxon>Viridiplantae</taxon>
        <taxon>Chlorophyta</taxon>
        <taxon>Pseudoscourfieldiophyceae</taxon>
        <taxon>Pseudoscourfieldiales</taxon>
        <taxon>Pycnococcaceae</taxon>
        <taxon>Pycnococcus</taxon>
    </lineage>
</organism>
<feature type="region of interest" description="Disordered" evidence="10">
    <location>
        <begin position="1"/>
        <end position="161"/>
    </location>
</feature>
<evidence type="ECO:0000313" key="14">
    <source>
        <dbReference type="Proteomes" id="UP000660262"/>
    </source>
</evidence>
<evidence type="ECO:0000256" key="11">
    <source>
        <dbReference type="SAM" id="Phobius"/>
    </source>
</evidence>
<dbReference type="SUPFAM" id="SSF103473">
    <property type="entry name" value="MFS general substrate transporter"/>
    <property type="match status" value="1"/>
</dbReference>
<keyword evidence="5 11" id="KW-0812">Transmembrane</keyword>
<feature type="compositionally biased region" description="Polar residues" evidence="10">
    <location>
        <begin position="121"/>
        <end position="130"/>
    </location>
</feature>
<dbReference type="InterPro" id="IPR050382">
    <property type="entry name" value="MFS_Na/Anion_cotransporter"/>
</dbReference>
<feature type="transmembrane region" description="Helical" evidence="11">
    <location>
        <begin position="460"/>
        <end position="482"/>
    </location>
</feature>
<feature type="transmembrane region" description="Helical" evidence="11">
    <location>
        <begin position="318"/>
        <end position="338"/>
    </location>
</feature>
<keyword evidence="6" id="KW-0809">Transit peptide</keyword>
<dbReference type="FunFam" id="1.20.1250.20:FF:000058">
    <property type="entry name" value="ascorbate transporter, chloroplastic isoform X1"/>
    <property type="match status" value="1"/>
</dbReference>
<evidence type="ECO:0000256" key="5">
    <source>
        <dbReference type="ARBA" id="ARBA00022692"/>
    </source>
</evidence>
<evidence type="ECO:0000256" key="2">
    <source>
        <dbReference type="ARBA" id="ARBA00004229"/>
    </source>
</evidence>
<evidence type="ECO:0000256" key="1">
    <source>
        <dbReference type="ARBA" id="ARBA00004141"/>
    </source>
</evidence>
<feature type="transmembrane region" description="Helical" evidence="11">
    <location>
        <begin position="252"/>
        <end position="271"/>
    </location>
</feature>
<keyword evidence="3" id="KW-0150">Chloroplast</keyword>
<evidence type="ECO:0000256" key="9">
    <source>
        <dbReference type="ARBA" id="ARBA00024362"/>
    </source>
</evidence>
<dbReference type="AlphaFoldDB" id="A0A830I0B3"/>
<dbReference type="Pfam" id="PF07690">
    <property type="entry name" value="MFS_1"/>
    <property type="match status" value="1"/>
</dbReference>
<evidence type="ECO:0000256" key="7">
    <source>
        <dbReference type="ARBA" id="ARBA00022989"/>
    </source>
</evidence>
<sequence length="671" mass="72461">MATLGSLPPRSMLAHPPGNTQPTRSPRFSCSKAAAGGGNLRICPDRKSSSSSSSFVSTVDVRWSRHHPRHKPRISSASSSSSSLAGGGVGGGAWPRARAPSSSQADAYTSDRRQHHHHRSTTPGNPTLITRPSRRGGVQAAAMSSSSSSSPHNLHRRSAVSIPKSSSSTYYYYYYYNNNNNNNILRSTAITTAITADDDVMRQRKKHHRRRRLSAIHNTSTTTTATASVDDSFDDEDSNQAQTKLISATRNLVVTLCFVAFMLCNMDRVNMSVAIMPMSATYGWDGVTQGIIQSSFFWGYLCTQVLGGVLADRYGGKYVLGLGVVWWSLATALTPFAAGMGISVLAFVRVMMGIGEGVAMPAMNAVVAKWVPRKFRSRSLGLVYSGMYIGSVLGLVMSPYMLNKYGVSSIFVPFGVLGFVWFFLWNRFVSSAPPRRKTTLNKPEKESEPTPWGILLRNKAVWAIVVAHFCHNWGLFIMLTWMPSYFNSALGYNLVECGWMSAIPWLVMAICANAGGYVADNLINLHGWSTRDVRRLMQGIGFLGPATFLTLMCATGSSWPQLAVTCMCLAQGLGALSQSGLYSNHQDLASENAGALLGLSNSAGVLAGSISTYVAGLVLAKTGGVWTAVWMSAVVFQLVGAVWYTSNCSGDRIAELPPLEEGAPSTQGGRK</sequence>
<keyword evidence="14" id="KW-1185">Reference proteome</keyword>
<evidence type="ECO:0000256" key="3">
    <source>
        <dbReference type="ARBA" id="ARBA00022528"/>
    </source>
</evidence>
<feature type="transmembrane region" description="Helical" evidence="11">
    <location>
        <begin position="407"/>
        <end position="426"/>
    </location>
</feature>
<gene>
    <name evidence="13" type="ORF">PPROV_001123100</name>
</gene>
<dbReference type="PROSITE" id="PS50850">
    <property type="entry name" value="MFS"/>
    <property type="match status" value="1"/>
</dbReference>
<dbReference type="GO" id="GO:0009507">
    <property type="term" value="C:chloroplast"/>
    <property type="evidence" value="ECO:0007669"/>
    <property type="project" value="UniProtKB-SubCell"/>
</dbReference>
<dbReference type="InterPro" id="IPR044777">
    <property type="entry name" value="SLC17A9-like"/>
</dbReference>
<evidence type="ECO:0000313" key="13">
    <source>
        <dbReference type="EMBL" id="GHP12503.1"/>
    </source>
</evidence>
<keyword evidence="4" id="KW-0934">Plastid</keyword>
<keyword evidence="8 11" id="KW-0472">Membrane</keyword>